<sequence length="209" mass="23419">MNTDGLVIGRTNAGKTSFCLRLARALGLRELNWLVERTDGCTERRRMLLSEAQGILSSGDAHQTRELQTLILSVPRGKSDRIIRVTDSTGLADGLHHDASVRRAMAQTLRSMIEAKVVFHVIDASVVGQALQRAGETTGFRLNDLDEQMFALGRSRSSYIVLANKMDLPGAREGYRWLRQYLDKDRILAISAREGTGFQEVKRHVWRLA</sequence>
<dbReference type="SUPFAM" id="SSF52540">
    <property type="entry name" value="P-loop containing nucleoside triphosphate hydrolases"/>
    <property type="match status" value="1"/>
</dbReference>
<dbReference type="Pfam" id="PF01926">
    <property type="entry name" value="MMR_HSR1"/>
    <property type="match status" value="1"/>
</dbReference>
<dbReference type="RefSeq" id="WP_268004005.1">
    <property type="nucleotide sequence ID" value="NZ_BSUT01000001.1"/>
</dbReference>
<accession>A0ABY6ZB69</accession>
<proteinExistence type="predicted"/>
<dbReference type="InterPro" id="IPR027417">
    <property type="entry name" value="P-loop_NTPase"/>
</dbReference>
<dbReference type="Gene3D" id="3.40.50.300">
    <property type="entry name" value="P-loop containing nucleotide triphosphate hydrolases"/>
    <property type="match status" value="1"/>
</dbReference>
<evidence type="ECO:0000313" key="3">
    <source>
        <dbReference type="Proteomes" id="UP001164761"/>
    </source>
</evidence>
<organism evidence="2 3">
    <name type="scientific">Alicyclobacillus fastidiosus</name>
    <dbReference type="NCBI Taxonomy" id="392011"/>
    <lineage>
        <taxon>Bacteria</taxon>
        <taxon>Bacillati</taxon>
        <taxon>Bacillota</taxon>
        <taxon>Bacilli</taxon>
        <taxon>Bacillales</taxon>
        <taxon>Alicyclobacillaceae</taxon>
        <taxon>Alicyclobacillus</taxon>
    </lineage>
</organism>
<protein>
    <submittedName>
        <fullName evidence="2">50S ribosome-binding GTPase</fullName>
    </submittedName>
</protein>
<evidence type="ECO:0000313" key="2">
    <source>
        <dbReference type="EMBL" id="WAH40107.1"/>
    </source>
</evidence>
<dbReference type="Proteomes" id="UP001164761">
    <property type="component" value="Chromosome"/>
</dbReference>
<reference evidence="2" key="1">
    <citation type="submission" date="2022-08" db="EMBL/GenBank/DDBJ databases">
        <title>Alicyclobacillus fastidiosus DSM 17978, complete genome.</title>
        <authorList>
            <person name="Wang Q."/>
            <person name="Cai R."/>
            <person name="Wang Z."/>
        </authorList>
    </citation>
    <scope>NUCLEOTIDE SEQUENCE</scope>
    <source>
        <strain evidence="2">DSM 17978</strain>
    </source>
</reference>
<name>A0ABY6ZB69_9BACL</name>
<dbReference type="EMBL" id="CP104067">
    <property type="protein sequence ID" value="WAH40107.1"/>
    <property type="molecule type" value="Genomic_DNA"/>
</dbReference>
<feature type="domain" description="G" evidence="1">
    <location>
        <begin position="6"/>
        <end position="165"/>
    </location>
</feature>
<keyword evidence="3" id="KW-1185">Reference proteome</keyword>
<evidence type="ECO:0000259" key="1">
    <source>
        <dbReference type="Pfam" id="PF01926"/>
    </source>
</evidence>
<gene>
    <name evidence="2" type="ORF">NZD89_17130</name>
</gene>
<dbReference type="InterPro" id="IPR006073">
    <property type="entry name" value="GTP-bd"/>
</dbReference>